<dbReference type="SUPFAM" id="SSF55620">
    <property type="entry name" value="Tetrahydrobiopterin biosynthesis enzymes-like"/>
    <property type="match status" value="1"/>
</dbReference>
<proteinExistence type="inferred from homology"/>
<dbReference type="AlphaFoldDB" id="A0A1E5C4K6"/>
<reference evidence="10 11" key="1">
    <citation type="journal article" date="2012" name="Science">
        <title>Ecological populations of bacteria act as socially cohesive units of antibiotic production and resistance.</title>
        <authorList>
            <person name="Cordero O.X."/>
            <person name="Wildschutte H."/>
            <person name="Kirkup B."/>
            <person name="Proehl S."/>
            <person name="Ngo L."/>
            <person name="Hussain F."/>
            <person name="Le Roux F."/>
            <person name="Mincer T."/>
            <person name="Polz M.F."/>
        </authorList>
    </citation>
    <scope>NUCLEOTIDE SEQUENCE [LARGE SCALE GENOMIC DNA]</scope>
    <source>
        <strain evidence="10 11">FF-454</strain>
    </source>
</reference>
<evidence type="ECO:0000259" key="9">
    <source>
        <dbReference type="SMART" id="SM00905"/>
    </source>
</evidence>
<evidence type="ECO:0000256" key="8">
    <source>
        <dbReference type="RuleBase" id="RU362079"/>
    </source>
</evidence>
<keyword evidence="6" id="KW-0413">Isomerase</keyword>
<dbReference type="PANTHER" id="PTHR42844:SF1">
    <property type="entry name" value="DIHYDRONEOPTERIN ALDOLASE 1-RELATED"/>
    <property type="match status" value="1"/>
</dbReference>
<evidence type="ECO:0000256" key="5">
    <source>
        <dbReference type="ARBA" id="ARBA00022909"/>
    </source>
</evidence>
<dbReference type="CDD" id="cd00534">
    <property type="entry name" value="DHNA_DHNTPE"/>
    <property type="match status" value="1"/>
</dbReference>
<comment type="similarity">
    <text evidence="4 8">Belongs to the DHNA family.</text>
</comment>
<organism evidence="10 11">
    <name type="scientific">Enterovibrio norvegicus FF-454</name>
    <dbReference type="NCBI Taxonomy" id="1185651"/>
    <lineage>
        <taxon>Bacteria</taxon>
        <taxon>Pseudomonadati</taxon>
        <taxon>Pseudomonadota</taxon>
        <taxon>Gammaproteobacteria</taxon>
        <taxon>Vibrionales</taxon>
        <taxon>Vibrionaceae</taxon>
        <taxon>Enterovibrio</taxon>
    </lineage>
</organism>
<evidence type="ECO:0000313" key="11">
    <source>
        <dbReference type="Proteomes" id="UP000095039"/>
    </source>
</evidence>
<accession>A0A1E5C4K6</accession>
<dbReference type="Proteomes" id="UP000095039">
    <property type="component" value="Unassembled WGS sequence"/>
</dbReference>
<evidence type="ECO:0000256" key="2">
    <source>
        <dbReference type="ARBA" id="ARBA00001353"/>
    </source>
</evidence>
<evidence type="ECO:0000256" key="7">
    <source>
        <dbReference type="ARBA" id="ARBA00023239"/>
    </source>
</evidence>
<keyword evidence="11" id="KW-1185">Reference proteome</keyword>
<comment type="catalytic activity">
    <reaction evidence="1">
        <text>7,8-dihydroneopterin = 7,8-dihydromonapterin</text>
        <dbReference type="Rhea" id="RHEA:45328"/>
        <dbReference type="ChEBI" id="CHEBI:17001"/>
        <dbReference type="ChEBI" id="CHEBI:71175"/>
        <dbReference type="EC" id="5.1.99.8"/>
    </reaction>
</comment>
<evidence type="ECO:0000256" key="3">
    <source>
        <dbReference type="ARBA" id="ARBA00005013"/>
    </source>
</evidence>
<evidence type="ECO:0000256" key="4">
    <source>
        <dbReference type="ARBA" id="ARBA00005708"/>
    </source>
</evidence>
<keyword evidence="5 8" id="KW-0289">Folate biosynthesis</keyword>
<dbReference type="PANTHER" id="PTHR42844">
    <property type="entry name" value="DIHYDRONEOPTERIN ALDOLASE 1-RELATED"/>
    <property type="match status" value="1"/>
</dbReference>
<dbReference type="Pfam" id="PF02152">
    <property type="entry name" value="FolB"/>
    <property type="match status" value="1"/>
</dbReference>
<gene>
    <name evidence="10" type="ORF">A1OK_10770</name>
</gene>
<dbReference type="Gene3D" id="3.30.1130.10">
    <property type="match status" value="1"/>
</dbReference>
<sequence>MNMDLVFIEQLEVITTIGVYDWEQQIKQKLVFDIEMAHDNKPAASSDDVAFALDYSSVSGAILDLVENGRFLLVERVAEEIATLIQTQFSVPWVRVKVSKPGAVPQARAVGVVIERGVR</sequence>
<dbReference type="GO" id="GO:0016853">
    <property type="term" value="F:isomerase activity"/>
    <property type="evidence" value="ECO:0007669"/>
    <property type="project" value="UniProtKB-KW"/>
</dbReference>
<dbReference type="FunFam" id="3.30.1130.10:FF:000002">
    <property type="entry name" value="7,8-dihydroneopterin aldolase"/>
    <property type="match status" value="1"/>
</dbReference>
<dbReference type="UniPathway" id="UPA00077">
    <property type="reaction ID" value="UER00154"/>
</dbReference>
<keyword evidence="7 8" id="KW-0456">Lyase</keyword>
<comment type="function">
    <text evidence="8">Catalyzes the conversion of 7,8-dihydroneopterin to 6-hydroxymethyl-7,8-dihydropterin.</text>
</comment>
<comment type="caution">
    <text evidence="10">The sequence shown here is derived from an EMBL/GenBank/DDBJ whole genome shotgun (WGS) entry which is preliminary data.</text>
</comment>
<evidence type="ECO:0000313" key="10">
    <source>
        <dbReference type="EMBL" id="OEE60426.1"/>
    </source>
</evidence>
<dbReference type="InterPro" id="IPR043133">
    <property type="entry name" value="GTP-CH-I_C/QueF"/>
</dbReference>
<evidence type="ECO:0000256" key="6">
    <source>
        <dbReference type="ARBA" id="ARBA00023235"/>
    </source>
</evidence>
<name>A0A1E5C4K6_9GAMM</name>
<dbReference type="NCBIfam" id="TIGR00525">
    <property type="entry name" value="folB"/>
    <property type="match status" value="1"/>
</dbReference>
<comment type="pathway">
    <text evidence="3 8">Cofactor biosynthesis; tetrahydrofolate biosynthesis; 2-amino-4-hydroxy-6-hydroxymethyl-7,8-dihydropteridine diphosphate from 7,8-dihydroneopterin triphosphate: step 3/4.</text>
</comment>
<dbReference type="GO" id="GO:0046654">
    <property type="term" value="P:tetrahydrofolate biosynthetic process"/>
    <property type="evidence" value="ECO:0007669"/>
    <property type="project" value="UniProtKB-UniRule"/>
</dbReference>
<dbReference type="EMBL" id="AJWN02000065">
    <property type="protein sequence ID" value="OEE60426.1"/>
    <property type="molecule type" value="Genomic_DNA"/>
</dbReference>
<protein>
    <recommendedName>
        <fullName evidence="8">7,8-dihydroneopterin aldolase</fullName>
        <ecNumber evidence="8">4.1.2.25</ecNumber>
    </recommendedName>
</protein>
<dbReference type="GO" id="GO:0046656">
    <property type="term" value="P:folic acid biosynthetic process"/>
    <property type="evidence" value="ECO:0007669"/>
    <property type="project" value="UniProtKB-UniRule"/>
</dbReference>
<evidence type="ECO:0000256" key="1">
    <source>
        <dbReference type="ARBA" id="ARBA00000693"/>
    </source>
</evidence>
<dbReference type="SMART" id="SM00905">
    <property type="entry name" value="FolB"/>
    <property type="match status" value="1"/>
</dbReference>
<dbReference type="EC" id="4.1.2.25" evidence="8"/>
<feature type="domain" description="Dihydroneopterin aldolase/epimerase" evidence="9">
    <location>
        <begin position="6"/>
        <end position="116"/>
    </location>
</feature>
<dbReference type="NCBIfam" id="TIGR00526">
    <property type="entry name" value="folB_dom"/>
    <property type="match status" value="1"/>
</dbReference>
<dbReference type="InterPro" id="IPR006156">
    <property type="entry name" value="Dihydroneopterin_aldolase"/>
</dbReference>
<dbReference type="GO" id="GO:0004150">
    <property type="term" value="F:dihydroneopterin aldolase activity"/>
    <property type="evidence" value="ECO:0007669"/>
    <property type="project" value="UniProtKB-UniRule"/>
</dbReference>
<dbReference type="GO" id="GO:0005737">
    <property type="term" value="C:cytoplasm"/>
    <property type="evidence" value="ECO:0007669"/>
    <property type="project" value="TreeGrafter"/>
</dbReference>
<comment type="catalytic activity">
    <reaction evidence="2 8">
        <text>7,8-dihydroneopterin = 6-hydroxymethyl-7,8-dihydropterin + glycolaldehyde</text>
        <dbReference type="Rhea" id="RHEA:10540"/>
        <dbReference type="ChEBI" id="CHEBI:17001"/>
        <dbReference type="ChEBI" id="CHEBI:17071"/>
        <dbReference type="ChEBI" id="CHEBI:44841"/>
        <dbReference type="EC" id="4.1.2.25"/>
    </reaction>
</comment>
<dbReference type="InterPro" id="IPR006157">
    <property type="entry name" value="FolB_dom"/>
</dbReference>